<evidence type="ECO:0000313" key="5">
    <source>
        <dbReference type="EMBL" id="SHH37985.1"/>
    </source>
</evidence>
<sequence>MIVPYASVMSDDNTRNGVARREYLAAAGGAGATLGLAGCMGGGSGNGDGSGADTATGTPIDTAAPEEEITIQVAADSNFANSQEAIMKTLREDGGLPDNITVEFLAGSFTTGDRRSKYQQILSAGQQKPTVFMMDNGWTIPFIARGQLANLSKVLPGSITETVKQDYLDNMVATAQGQNGDLYGIPLFADFPTIQYRKDLMRQAGYSDAEFDKWATEPMTWTRFSEVVKKTMDATGKTGFNWQGAAYEGLSCCDFIEFMGSHGGSYFGTFDNYFGPIGERPVTVDSENVINAVRMMRSFIYGPGNDPAALDGIKDISPDAVVQYKEESSRKPFTNGDVIALRNWPYSININAAEDVFGEDLGVMPIPYAVSQSDSEYETIGGSTSALGGWHLTLNPNATDTRKQAAVQLFKALQTDEVRIKMFEIGGWIPPIPDLIATERTRQLKPIGRYVDSLKVAGENALPRPVTVVWPQESTQIASEVNASIRQQKTPKKAMTDLKKSLESIESQV</sequence>
<feature type="compositionally biased region" description="Basic and acidic residues" evidence="4">
    <location>
        <begin position="494"/>
        <end position="503"/>
    </location>
</feature>
<dbReference type="Pfam" id="PF13416">
    <property type="entry name" value="SBP_bac_8"/>
    <property type="match status" value="1"/>
</dbReference>
<keyword evidence="3" id="KW-0732">Signal</keyword>
<dbReference type="PANTHER" id="PTHR43649">
    <property type="entry name" value="ARABINOSE-BINDING PROTEIN-RELATED"/>
    <property type="match status" value="1"/>
</dbReference>
<evidence type="ECO:0000256" key="2">
    <source>
        <dbReference type="ARBA" id="ARBA00022448"/>
    </source>
</evidence>
<accession>A0A1M5SHP5</accession>
<dbReference type="Proteomes" id="UP000184357">
    <property type="component" value="Unassembled WGS sequence"/>
</dbReference>
<dbReference type="EMBL" id="FQWV01000006">
    <property type="protein sequence ID" value="SHH37985.1"/>
    <property type="molecule type" value="Genomic_DNA"/>
</dbReference>
<dbReference type="PANTHER" id="PTHR43649:SF34">
    <property type="entry name" value="ABC TRANSPORTER PERIPLASMIC-BINDING PROTEIN YCJN-RELATED"/>
    <property type="match status" value="1"/>
</dbReference>
<organism evidence="5 6">
    <name type="scientific">Halobaculum gomorrense</name>
    <dbReference type="NCBI Taxonomy" id="43928"/>
    <lineage>
        <taxon>Archaea</taxon>
        <taxon>Methanobacteriati</taxon>
        <taxon>Methanobacteriota</taxon>
        <taxon>Stenosarchaea group</taxon>
        <taxon>Halobacteria</taxon>
        <taxon>Halobacteriales</taxon>
        <taxon>Haloferacaceae</taxon>
        <taxon>Halobaculum</taxon>
    </lineage>
</organism>
<evidence type="ECO:0000256" key="3">
    <source>
        <dbReference type="ARBA" id="ARBA00022729"/>
    </source>
</evidence>
<dbReference type="STRING" id="43928.SAMN05443636_2468"/>
<gene>
    <name evidence="5" type="ORF">SAMN05443636_2468</name>
</gene>
<name>A0A1M5SHP5_9EURY</name>
<protein>
    <submittedName>
        <fullName evidence="5">Carbohydrate ABC transporter substrate-binding protein, CUT1 family</fullName>
    </submittedName>
</protein>
<evidence type="ECO:0000256" key="4">
    <source>
        <dbReference type="SAM" id="MobiDB-lite"/>
    </source>
</evidence>
<evidence type="ECO:0000256" key="1">
    <source>
        <dbReference type="ARBA" id="ARBA00008520"/>
    </source>
</evidence>
<dbReference type="InterPro" id="IPR050490">
    <property type="entry name" value="Bact_solute-bd_prot1"/>
</dbReference>
<proteinExistence type="inferred from homology"/>
<reference evidence="5 6" key="1">
    <citation type="submission" date="2016-11" db="EMBL/GenBank/DDBJ databases">
        <authorList>
            <person name="Jaros S."/>
            <person name="Januszkiewicz K."/>
            <person name="Wedrychowicz H."/>
        </authorList>
    </citation>
    <scope>NUCLEOTIDE SEQUENCE [LARGE SCALE GENOMIC DNA]</scope>
    <source>
        <strain evidence="5 6">DSM 9297</strain>
    </source>
</reference>
<dbReference type="AlphaFoldDB" id="A0A1M5SHP5"/>
<keyword evidence="6" id="KW-1185">Reference proteome</keyword>
<comment type="similarity">
    <text evidence="1">Belongs to the bacterial solute-binding protein 1 family.</text>
</comment>
<dbReference type="Gene3D" id="3.40.190.10">
    <property type="entry name" value="Periplasmic binding protein-like II"/>
    <property type="match status" value="2"/>
</dbReference>
<feature type="region of interest" description="Disordered" evidence="4">
    <location>
        <begin position="487"/>
        <end position="509"/>
    </location>
</feature>
<dbReference type="SUPFAM" id="SSF53850">
    <property type="entry name" value="Periplasmic binding protein-like II"/>
    <property type="match status" value="1"/>
</dbReference>
<keyword evidence="2" id="KW-0813">Transport</keyword>
<dbReference type="InterPro" id="IPR006059">
    <property type="entry name" value="SBP"/>
</dbReference>
<evidence type="ECO:0000313" key="6">
    <source>
        <dbReference type="Proteomes" id="UP000184357"/>
    </source>
</evidence>